<dbReference type="Gene3D" id="3.90.75.20">
    <property type="match status" value="2"/>
</dbReference>
<gene>
    <name evidence="2" type="primary">yosQ</name>
    <name evidence="2" type="ORF">SNAT2548_LOCUS18596</name>
</gene>
<feature type="domain" description="HNH nuclease" evidence="1">
    <location>
        <begin position="61"/>
        <end position="111"/>
    </location>
</feature>
<protein>
    <submittedName>
        <fullName evidence="2">YosQ protein</fullName>
    </submittedName>
</protein>
<dbReference type="EMBL" id="CAJNDS010002150">
    <property type="protein sequence ID" value="CAE7352313.1"/>
    <property type="molecule type" value="Genomic_DNA"/>
</dbReference>
<dbReference type="InterPro" id="IPR044925">
    <property type="entry name" value="His-Me_finger_sf"/>
</dbReference>
<keyword evidence="3" id="KW-1185">Reference proteome</keyword>
<evidence type="ECO:0000313" key="3">
    <source>
        <dbReference type="Proteomes" id="UP000604046"/>
    </source>
</evidence>
<sequence length="400" mass="45240">MQRFTSFIGKLPSSYWYTWRLQLRWSSGTWQVSSHGRVQSSRGSVSFGSLNCSGYRRVKIGDQSYYVHRLVAAAFLDRPRNLRCWQINHLDGNSSNNHVANLQYVTPNENMKHSWATNSSRKRRSSKLGKAVEWRRQGCENWGWCASQAEAARLLDVWQASISQCCRGLMKKCRSTSTAGADWFEFRTALQIGESAPLDETWRHATYVGDEAETMRNIMVSNHGRVSHYLHGRNFITYGTEQRNGYFAVIKGGRYMMVHRLVAATFLGQPSLPELQVNHKDMNRGNNHVSNLEYVTASENVKHAVLQRTGQARPSRSGKPVQVRLRTGAGAWQAFASMRAAASYTGLDPHRISRLCNGRDDDASWEVRCAIENALPGEEWRPVQLEGARVAGATQPRAKT</sequence>
<dbReference type="Proteomes" id="UP000604046">
    <property type="component" value="Unassembled WGS sequence"/>
</dbReference>
<dbReference type="SUPFAM" id="SSF54060">
    <property type="entry name" value="His-Me finger endonucleases"/>
    <property type="match status" value="2"/>
</dbReference>
<dbReference type="InterPro" id="IPR003615">
    <property type="entry name" value="HNH_nuc"/>
</dbReference>
<evidence type="ECO:0000313" key="2">
    <source>
        <dbReference type="EMBL" id="CAE7352313.1"/>
    </source>
</evidence>
<reference evidence="2" key="1">
    <citation type="submission" date="2021-02" db="EMBL/GenBank/DDBJ databases">
        <authorList>
            <person name="Dougan E. K."/>
            <person name="Rhodes N."/>
            <person name="Thang M."/>
            <person name="Chan C."/>
        </authorList>
    </citation>
    <scope>NUCLEOTIDE SEQUENCE</scope>
</reference>
<accession>A0A812PZI1</accession>
<dbReference type="Pfam" id="PF13392">
    <property type="entry name" value="HNH_3"/>
    <property type="match status" value="1"/>
</dbReference>
<dbReference type="SMART" id="SM00507">
    <property type="entry name" value="HNHc"/>
    <property type="match status" value="2"/>
</dbReference>
<feature type="domain" description="HNH nuclease" evidence="1">
    <location>
        <begin position="252"/>
        <end position="301"/>
    </location>
</feature>
<dbReference type="AlphaFoldDB" id="A0A812PZI1"/>
<proteinExistence type="predicted"/>
<organism evidence="2 3">
    <name type="scientific">Symbiodinium natans</name>
    <dbReference type="NCBI Taxonomy" id="878477"/>
    <lineage>
        <taxon>Eukaryota</taxon>
        <taxon>Sar</taxon>
        <taxon>Alveolata</taxon>
        <taxon>Dinophyceae</taxon>
        <taxon>Suessiales</taxon>
        <taxon>Symbiodiniaceae</taxon>
        <taxon>Symbiodinium</taxon>
    </lineage>
</organism>
<name>A0A812PZI1_9DINO</name>
<evidence type="ECO:0000259" key="1">
    <source>
        <dbReference type="SMART" id="SM00507"/>
    </source>
</evidence>
<dbReference type="OrthoDB" id="430296at2759"/>
<comment type="caution">
    <text evidence="2">The sequence shown here is derived from an EMBL/GenBank/DDBJ whole genome shotgun (WGS) entry which is preliminary data.</text>
</comment>